<reference evidence="1 2" key="1">
    <citation type="submission" date="2019-03" db="EMBL/GenBank/DDBJ databases">
        <title>Genomic Encyclopedia of Archaeal and Bacterial Type Strains, Phase II (KMG-II): from individual species to whole genera.</title>
        <authorList>
            <person name="Goeker M."/>
        </authorList>
    </citation>
    <scope>NUCLEOTIDE SEQUENCE [LARGE SCALE GENOMIC DNA]</scope>
    <source>
        <strain evidence="1 2">DSM 45499</strain>
    </source>
</reference>
<proteinExistence type="predicted"/>
<accession>A0A4R7VDE5</accession>
<evidence type="ECO:0000313" key="2">
    <source>
        <dbReference type="Proteomes" id="UP000294927"/>
    </source>
</evidence>
<evidence type="ECO:0000313" key="1">
    <source>
        <dbReference type="EMBL" id="TDV47055.1"/>
    </source>
</evidence>
<organism evidence="1 2">
    <name type="scientific">Actinophytocola oryzae</name>
    <dbReference type="NCBI Taxonomy" id="502181"/>
    <lineage>
        <taxon>Bacteria</taxon>
        <taxon>Bacillati</taxon>
        <taxon>Actinomycetota</taxon>
        <taxon>Actinomycetes</taxon>
        <taxon>Pseudonocardiales</taxon>
        <taxon>Pseudonocardiaceae</taxon>
    </lineage>
</organism>
<protein>
    <submittedName>
        <fullName evidence="1">Uncharacterized protein</fullName>
    </submittedName>
</protein>
<dbReference type="AlphaFoldDB" id="A0A4R7VDE5"/>
<dbReference type="EMBL" id="SOCP01000010">
    <property type="protein sequence ID" value="TDV47055.1"/>
    <property type="molecule type" value="Genomic_DNA"/>
</dbReference>
<name>A0A4R7VDE5_9PSEU</name>
<dbReference type="OrthoDB" id="4170613at2"/>
<dbReference type="RefSeq" id="WP_133905556.1">
    <property type="nucleotide sequence ID" value="NZ_SOCP01000010.1"/>
</dbReference>
<comment type="caution">
    <text evidence="1">The sequence shown here is derived from an EMBL/GenBank/DDBJ whole genome shotgun (WGS) entry which is preliminary data.</text>
</comment>
<keyword evidence="2" id="KW-1185">Reference proteome</keyword>
<dbReference type="Proteomes" id="UP000294927">
    <property type="component" value="Unassembled WGS sequence"/>
</dbReference>
<sequence length="178" mass="20283">MRVVFERYEPRRYRSLVYRDDGVVLVLPGYDRKWRVPHDLAHFATERELRLTDGVWGSIAAGGVFANMQVVAGRKRHDARQRSERVLKANSRSLAIAEVLAGVVHDAVEHRDRRELYQRACGAWGVLHEEPFPFPAHALTAAADTLEELAARWTGRTLEVEWGQPPRAMRRTSRASSS</sequence>
<gene>
    <name evidence="1" type="ORF">CLV71_110238</name>
</gene>